<feature type="region of interest" description="Disordered" evidence="1">
    <location>
        <begin position="185"/>
        <end position="224"/>
    </location>
</feature>
<feature type="compositionally biased region" description="Basic and acidic residues" evidence="1">
    <location>
        <begin position="89"/>
        <end position="104"/>
    </location>
</feature>
<feature type="compositionally biased region" description="Polar residues" evidence="1">
    <location>
        <begin position="380"/>
        <end position="389"/>
    </location>
</feature>
<dbReference type="Proteomes" id="UP001151760">
    <property type="component" value="Unassembled WGS sequence"/>
</dbReference>
<proteinExistence type="predicted"/>
<evidence type="ECO:0008006" key="4">
    <source>
        <dbReference type="Google" id="ProtNLM"/>
    </source>
</evidence>
<feature type="region of interest" description="Disordered" evidence="1">
    <location>
        <begin position="83"/>
        <end position="104"/>
    </location>
</feature>
<reference evidence="2" key="2">
    <citation type="submission" date="2022-01" db="EMBL/GenBank/DDBJ databases">
        <authorList>
            <person name="Yamashiro T."/>
            <person name="Shiraishi A."/>
            <person name="Satake H."/>
            <person name="Nakayama K."/>
        </authorList>
    </citation>
    <scope>NUCLEOTIDE SEQUENCE</scope>
</reference>
<reference evidence="2" key="1">
    <citation type="journal article" date="2022" name="Int. J. Mol. Sci.">
        <title>Draft Genome of Tanacetum Coccineum: Genomic Comparison of Closely Related Tanacetum-Family Plants.</title>
        <authorList>
            <person name="Yamashiro T."/>
            <person name="Shiraishi A."/>
            <person name="Nakayama K."/>
            <person name="Satake H."/>
        </authorList>
    </citation>
    <scope>NUCLEOTIDE SEQUENCE</scope>
</reference>
<feature type="compositionally biased region" description="Basic and acidic residues" evidence="1">
    <location>
        <begin position="209"/>
        <end position="221"/>
    </location>
</feature>
<dbReference type="PANTHER" id="PTHR33223">
    <property type="entry name" value="CCHC-TYPE DOMAIN-CONTAINING PROTEIN"/>
    <property type="match status" value="1"/>
</dbReference>
<keyword evidence="3" id="KW-1185">Reference proteome</keyword>
<dbReference type="EMBL" id="BQNB010019234">
    <property type="protein sequence ID" value="GJT83146.1"/>
    <property type="molecule type" value="Genomic_DNA"/>
</dbReference>
<evidence type="ECO:0000256" key="1">
    <source>
        <dbReference type="SAM" id="MobiDB-lite"/>
    </source>
</evidence>
<feature type="compositionally biased region" description="Basic residues" evidence="1">
    <location>
        <begin position="416"/>
        <end position="426"/>
    </location>
</feature>
<name>A0ABQ5H5S0_9ASTR</name>
<accession>A0ABQ5H5S0</accession>
<comment type="caution">
    <text evidence="2">The sequence shown here is derived from an EMBL/GenBank/DDBJ whole genome shotgun (WGS) entry which is preliminary data.</text>
</comment>
<dbReference type="PANTHER" id="PTHR33223:SF11">
    <property type="entry name" value="ELEMENT PROTEIN, PUTATIVE-RELATED"/>
    <property type="match status" value="1"/>
</dbReference>
<feature type="compositionally biased region" description="Basic and acidic residues" evidence="1">
    <location>
        <begin position="391"/>
        <end position="415"/>
    </location>
</feature>
<feature type="region of interest" description="Disordered" evidence="1">
    <location>
        <begin position="287"/>
        <end position="315"/>
    </location>
</feature>
<feature type="compositionally biased region" description="Basic and acidic residues" evidence="1">
    <location>
        <begin position="185"/>
        <end position="194"/>
    </location>
</feature>
<feature type="region of interest" description="Disordered" evidence="1">
    <location>
        <begin position="333"/>
        <end position="438"/>
    </location>
</feature>
<protein>
    <recommendedName>
        <fullName evidence="4">Reverse transcriptase domain-containing protein</fullName>
    </recommendedName>
</protein>
<evidence type="ECO:0000313" key="3">
    <source>
        <dbReference type="Proteomes" id="UP001151760"/>
    </source>
</evidence>
<sequence length="566" mass="66130">MLVEMIAERNKFFVAQRAAEQRRKPPTKNQIRNRICTYLKNMGGYKHNQLKGRSYEEIQKLFDKAYKQVSSFVPMDSKEVKRSVTRIEGSSKRAGDELESDKSKKQKIDEHVIVEYKIDKDGRMGYFKLIRADGSSKWYSSMIKMLQDIDREDLETPWKLVKAKHENTRPEEDYERVLWGDLKSPSEHPKEKYNLDPATKLARAKPNKRSGDADVSKDKSGPESPLEFWRSWYVEGHIRSGVISFVLMHRCQRTIRQRHSPCEGPLSLEGHVANKLYQESALRLWSSDKGRRNRNPWGAYRTSQRKKNPSPSPASIKENIDVLLTMIKEHDQQAKMKVTPRKLSYADSDKEAPAGSLDKGFSDRFSLESSGTSDTRRQTRSTIKSQKTPSKNKEPTHLRRSRRLEDRSTTREKARRERSKSRRKRSGHQETSSDFEYEEGLDDACEDLNSPYKRPKPTLFTQRITHFKYHKRAKLPRNIKVYEGNKDPDDHLGIFSVAAEQEEWLMPIWCKMFWQTLGGAARSWFDDLDPKSVDSFEELSQKFLEEFSQQKIYAKDPTEIHGIKRR</sequence>
<organism evidence="2 3">
    <name type="scientific">Tanacetum coccineum</name>
    <dbReference type="NCBI Taxonomy" id="301880"/>
    <lineage>
        <taxon>Eukaryota</taxon>
        <taxon>Viridiplantae</taxon>
        <taxon>Streptophyta</taxon>
        <taxon>Embryophyta</taxon>
        <taxon>Tracheophyta</taxon>
        <taxon>Spermatophyta</taxon>
        <taxon>Magnoliopsida</taxon>
        <taxon>eudicotyledons</taxon>
        <taxon>Gunneridae</taxon>
        <taxon>Pentapetalae</taxon>
        <taxon>asterids</taxon>
        <taxon>campanulids</taxon>
        <taxon>Asterales</taxon>
        <taxon>Asteraceae</taxon>
        <taxon>Asteroideae</taxon>
        <taxon>Anthemideae</taxon>
        <taxon>Anthemidinae</taxon>
        <taxon>Tanacetum</taxon>
    </lineage>
</organism>
<evidence type="ECO:0000313" key="2">
    <source>
        <dbReference type="EMBL" id="GJT83146.1"/>
    </source>
</evidence>
<gene>
    <name evidence="2" type="ORF">Tco_1057488</name>
</gene>